<keyword evidence="1" id="KW-0732">Signal</keyword>
<keyword evidence="2" id="KW-0378">Hydrolase</keyword>
<dbReference type="AlphaFoldDB" id="I3CEA1"/>
<keyword evidence="2" id="KW-0645">Protease</keyword>
<gene>
    <name evidence="2" type="ORF">BegalDRAFT_1041</name>
</gene>
<dbReference type="InterPro" id="IPR034122">
    <property type="entry name" value="Retropepsin-like_bacterial"/>
</dbReference>
<dbReference type="Gene3D" id="2.40.70.10">
    <property type="entry name" value="Acid Proteases"/>
    <property type="match status" value="1"/>
</dbReference>
<dbReference type="HOGENOM" id="CLU_104576_0_0_6"/>
<evidence type="ECO:0000256" key="1">
    <source>
        <dbReference type="SAM" id="SignalP"/>
    </source>
</evidence>
<name>I3CEA1_9GAMM</name>
<dbReference type="InterPro" id="IPR021109">
    <property type="entry name" value="Peptidase_aspartic_dom_sf"/>
</dbReference>
<protein>
    <submittedName>
        <fullName evidence="2">Clan AA aspartic protease, TIGR02281 family</fullName>
    </submittedName>
</protein>
<dbReference type="SUPFAM" id="SSF50630">
    <property type="entry name" value="Acid proteases"/>
    <property type="match status" value="1"/>
</dbReference>
<feature type="signal peptide" evidence="1">
    <location>
        <begin position="1"/>
        <end position="24"/>
    </location>
</feature>
<evidence type="ECO:0000313" key="2">
    <source>
        <dbReference type="EMBL" id="EIJ41944.1"/>
    </source>
</evidence>
<dbReference type="Proteomes" id="UP000005744">
    <property type="component" value="Unassembled WGS sequence"/>
</dbReference>
<dbReference type="eggNOG" id="COG3577">
    <property type="taxonomic scope" value="Bacteria"/>
</dbReference>
<dbReference type="InterPro" id="IPR001969">
    <property type="entry name" value="Aspartic_peptidase_AS"/>
</dbReference>
<dbReference type="STRING" id="395493.BegalDRAFT_1041"/>
<dbReference type="EMBL" id="JH600070">
    <property type="protein sequence ID" value="EIJ41944.1"/>
    <property type="molecule type" value="Genomic_DNA"/>
</dbReference>
<dbReference type="GO" id="GO:0006508">
    <property type="term" value="P:proteolysis"/>
    <property type="evidence" value="ECO:0007669"/>
    <property type="project" value="UniProtKB-KW"/>
</dbReference>
<dbReference type="NCBIfam" id="TIGR02281">
    <property type="entry name" value="clan_AA_DTGA"/>
    <property type="match status" value="1"/>
</dbReference>
<dbReference type="CDD" id="cd05483">
    <property type="entry name" value="retropepsin_like_bacteria"/>
    <property type="match status" value="1"/>
</dbReference>
<dbReference type="InterPro" id="IPR011969">
    <property type="entry name" value="Clan_AA_Asp_peptidase_C"/>
</dbReference>
<reference evidence="2 3" key="1">
    <citation type="submission" date="2011-11" db="EMBL/GenBank/DDBJ databases">
        <title>Improved High-Quality Draft sequence of Beggiatoa alba B18lD.</title>
        <authorList>
            <consortium name="US DOE Joint Genome Institute"/>
            <person name="Lucas S."/>
            <person name="Han J."/>
            <person name="Lapidus A."/>
            <person name="Cheng J.-F."/>
            <person name="Goodwin L."/>
            <person name="Pitluck S."/>
            <person name="Peters L."/>
            <person name="Mikhailova N."/>
            <person name="Held B."/>
            <person name="Detter J.C."/>
            <person name="Han C."/>
            <person name="Tapia R."/>
            <person name="Land M."/>
            <person name="Hauser L."/>
            <person name="Kyrpides N."/>
            <person name="Ivanova N."/>
            <person name="Pagani I."/>
            <person name="Samuel K."/>
            <person name="Teske A."/>
            <person name="Mueller J."/>
            <person name="Woyke T."/>
        </authorList>
    </citation>
    <scope>NUCLEOTIDE SEQUENCE [LARGE SCALE GENOMIC DNA]</scope>
    <source>
        <strain evidence="2 3">B18LD</strain>
    </source>
</reference>
<keyword evidence="3" id="KW-1185">Reference proteome</keyword>
<proteinExistence type="predicted"/>
<dbReference type="GO" id="GO:0004190">
    <property type="term" value="F:aspartic-type endopeptidase activity"/>
    <property type="evidence" value="ECO:0007669"/>
    <property type="project" value="InterPro"/>
</dbReference>
<feature type="chain" id="PRO_5003668801" evidence="1">
    <location>
        <begin position="25"/>
        <end position="232"/>
    </location>
</feature>
<organism evidence="2 3">
    <name type="scientific">Beggiatoa alba B18LD</name>
    <dbReference type="NCBI Taxonomy" id="395493"/>
    <lineage>
        <taxon>Bacteria</taxon>
        <taxon>Pseudomonadati</taxon>
        <taxon>Pseudomonadota</taxon>
        <taxon>Gammaproteobacteria</taxon>
        <taxon>Thiotrichales</taxon>
        <taxon>Thiotrichaceae</taxon>
        <taxon>Beggiatoa</taxon>
    </lineage>
</organism>
<dbReference type="PROSITE" id="PS00141">
    <property type="entry name" value="ASP_PROTEASE"/>
    <property type="match status" value="1"/>
</dbReference>
<sequence length="232" mass="24823">MRVNLVMLCLLIGISGSISTVSIAETTDELSIQAPPSISISVIGLMPNKAILMIAGQQRVLKAGQSSPEGVTLISADSEQAVLEILGRQAVYGVGGYMYSVVQPVEQSEQVIRIAPDSQGMYRTIGQINGISVNFLVDTGANTIALNSALAQRLGIEYRDASIPVHSATTASGVVRSYPIDLKRVQIGGIVMENIQASVIEGKYPVDVLLGTNFLNKLKLEHQGSFLELRQR</sequence>
<dbReference type="Pfam" id="PF13975">
    <property type="entry name" value="gag-asp_proteas"/>
    <property type="match status" value="1"/>
</dbReference>
<evidence type="ECO:0000313" key="3">
    <source>
        <dbReference type="Proteomes" id="UP000005744"/>
    </source>
</evidence>
<accession>I3CEA1</accession>